<feature type="chain" id="PRO_5025490266" evidence="2">
    <location>
        <begin position="20"/>
        <end position="124"/>
    </location>
</feature>
<dbReference type="Proteomes" id="UP000472264">
    <property type="component" value="Chromosome 1"/>
</dbReference>
<dbReference type="GO" id="GO:0005509">
    <property type="term" value="F:calcium ion binding"/>
    <property type="evidence" value="ECO:0007669"/>
    <property type="project" value="InterPro"/>
</dbReference>
<reference evidence="3" key="1">
    <citation type="submission" date="2021-04" db="EMBL/GenBank/DDBJ databases">
        <authorList>
            <consortium name="Wellcome Sanger Institute Data Sharing"/>
        </authorList>
    </citation>
    <scope>NUCLEOTIDE SEQUENCE [LARGE SCALE GENOMIC DNA]</scope>
</reference>
<keyword evidence="2" id="KW-0732">Signal</keyword>
<evidence type="ECO:0000313" key="4">
    <source>
        <dbReference type="Proteomes" id="UP000472264"/>
    </source>
</evidence>
<comment type="similarity">
    <text evidence="1">Belongs to the ependymin family.</text>
</comment>
<dbReference type="Pfam" id="PF00811">
    <property type="entry name" value="Ependymin"/>
    <property type="match status" value="1"/>
</dbReference>
<dbReference type="GO" id="GO:0005576">
    <property type="term" value="C:extracellular region"/>
    <property type="evidence" value="ECO:0007669"/>
    <property type="project" value="InterPro"/>
</dbReference>
<feature type="signal peptide" evidence="2">
    <location>
        <begin position="1"/>
        <end position="19"/>
    </location>
</feature>
<dbReference type="GO" id="GO:0007160">
    <property type="term" value="P:cell-matrix adhesion"/>
    <property type="evidence" value="ECO:0007669"/>
    <property type="project" value="InterPro"/>
</dbReference>
<dbReference type="InterPro" id="IPR001299">
    <property type="entry name" value="Ependymin"/>
</dbReference>
<evidence type="ECO:0000313" key="3">
    <source>
        <dbReference type="Ensembl" id="ENSENLP00000046613.1"/>
    </source>
</evidence>
<dbReference type="Ensembl" id="ENSENLT00000047751.1">
    <property type="protein sequence ID" value="ENSENLP00000046613.1"/>
    <property type="gene ID" value="ENSENLG00000019755.1"/>
</dbReference>
<evidence type="ECO:0000256" key="1">
    <source>
        <dbReference type="ARBA" id="ARBA00010771"/>
    </source>
</evidence>
<dbReference type="InParanoid" id="A0A665WRF6"/>
<name>A0A665WRF6_ECHNA</name>
<protein>
    <submittedName>
        <fullName evidence="3">Uncharacterized protein</fullName>
    </submittedName>
</protein>
<organism evidence="3 4">
    <name type="scientific">Echeneis naucrates</name>
    <name type="common">Live sharksucker</name>
    <dbReference type="NCBI Taxonomy" id="173247"/>
    <lineage>
        <taxon>Eukaryota</taxon>
        <taxon>Metazoa</taxon>
        <taxon>Chordata</taxon>
        <taxon>Craniata</taxon>
        <taxon>Vertebrata</taxon>
        <taxon>Euteleostomi</taxon>
        <taxon>Actinopterygii</taxon>
        <taxon>Neopterygii</taxon>
        <taxon>Teleostei</taxon>
        <taxon>Neoteleostei</taxon>
        <taxon>Acanthomorphata</taxon>
        <taxon>Carangaria</taxon>
        <taxon>Carangiformes</taxon>
        <taxon>Echeneidae</taxon>
        <taxon>Echeneis</taxon>
    </lineage>
</organism>
<evidence type="ECO:0000256" key="2">
    <source>
        <dbReference type="SAM" id="SignalP"/>
    </source>
</evidence>
<proteinExistence type="inferred from homology"/>
<sequence>MNFIDVLSCLSLLLQAAVAQAPKPCGEFGKICDSSIMRLTGEKFSCKKKVLDTSFIPIQVTLYAKLMGQAYPGSSSSWGMGVLVNTWYGELPHNGTFTSVFTEIGCIPMTHTGYTPESGWITIR</sequence>
<dbReference type="AlphaFoldDB" id="A0A665WRF6"/>
<accession>A0A665WRF6</accession>
<reference evidence="3" key="2">
    <citation type="submission" date="2025-08" db="UniProtKB">
        <authorList>
            <consortium name="Ensembl"/>
        </authorList>
    </citation>
    <scope>IDENTIFICATION</scope>
</reference>
<keyword evidence="4" id="KW-1185">Reference proteome</keyword>
<reference evidence="3" key="3">
    <citation type="submission" date="2025-09" db="UniProtKB">
        <authorList>
            <consortium name="Ensembl"/>
        </authorList>
    </citation>
    <scope>IDENTIFICATION</scope>
</reference>